<proteinExistence type="predicted"/>
<evidence type="ECO:0000313" key="2">
    <source>
        <dbReference type="Proteomes" id="UP000325313"/>
    </source>
</evidence>
<protein>
    <submittedName>
        <fullName evidence="1">Uncharacterized protein</fullName>
    </submittedName>
</protein>
<dbReference type="Proteomes" id="UP000325313">
    <property type="component" value="Unassembled WGS sequence"/>
</dbReference>
<dbReference type="EMBL" id="VDEP01000102">
    <property type="protein sequence ID" value="KAA1131926.1"/>
    <property type="molecule type" value="Genomic_DNA"/>
</dbReference>
<sequence>MTGLSKSEPTVPTSLPSSTGSWYFCASKKTTAKPTAAVQGPRLESCNKTSVCSHQETCSSTPITQSIQKYVVETKLAGMDLRTERFKKLLLQLLKCLGIGRKLEQAASSFEPTQLHTQVRPCSNLANVPPESEEVANRGQSPGDLVQELWL</sequence>
<gene>
    <name evidence="1" type="ORF">PGTUg99_033882</name>
</gene>
<name>A0A5B0S0T4_PUCGR</name>
<reference evidence="1 2" key="1">
    <citation type="submission" date="2019-05" db="EMBL/GenBank/DDBJ databases">
        <title>Emergence of the Ug99 lineage of the wheat stem rust pathogen through somatic hybridization.</title>
        <authorList>
            <person name="Li F."/>
            <person name="Upadhyaya N.M."/>
            <person name="Sperschneider J."/>
            <person name="Matny O."/>
            <person name="Nguyen-Phuc H."/>
            <person name="Mago R."/>
            <person name="Raley C."/>
            <person name="Miller M.E."/>
            <person name="Silverstein K.A.T."/>
            <person name="Henningsen E."/>
            <person name="Hirsch C.D."/>
            <person name="Visser B."/>
            <person name="Pretorius Z.A."/>
            <person name="Steffenson B.J."/>
            <person name="Schwessinger B."/>
            <person name="Dodds P.N."/>
            <person name="Figueroa M."/>
        </authorList>
    </citation>
    <scope>NUCLEOTIDE SEQUENCE [LARGE SCALE GENOMIC DNA]</scope>
    <source>
        <strain evidence="1 2">Ug99</strain>
    </source>
</reference>
<accession>A0A5B0S0T4</accession>
<evidence type="ECO:0000313" key="1">
    <source>
        <dbReference type="EMBL" id="KAA1131926.1"/>
    </source>
</evidence>
<comment type="caution">
    <text evidence="1">The sequence shown here is derived from an EMBL/GenBank/DDBJ whole genome shotgun (WGS) entry which is preliminary data.</text>
</comment>
<organism evidence="1 2">
    <name type="scientific">Puccinia graminis f. sp. tritici</name>
    <dbReference type="NCBI Taxonomy" id="56615"/>
    <lineage>
        <taxon>Eukaryota</taxon>
        <taxon>Fungi</taxon>
        <taxon>Dikarya</taxon>
        <taxon>Basidiomycota</taxon>
        <taxon>Pucciniomycotina</taxon>
        <taxon>Pucciniomycetes</taxon>
        <taxon>Pucciniales</taxon>
        <taxon>Pucciniaceae</taxon>
        <taxon>Puccinia</taxon>
    </lineage>
</organism>
<dbReference type="AlphaFoldDB" id="A0A5B0S0T4"/>